<dbReference type="AlphaFoldDB" id="A5ADB7"/>
<dbReference type="SUPFAM" id="SSF53098">
    <property type="entry name" value="Ribonuclease H-like"/>
    <property type="match status" value="1"/>
</dbReference>
<evidence type="ECO:0000259" key="2">
    <source>
        <dbReference type="PROSITE" id="PS50994"/>
    </source>
</evidence>
<protein>
    <recommendedName>
        <fullName evidence="2">Integrase catalytic domain-containing protein</fullName>
    </recommendedName>
</protein>
<keyword evidence="1" id="KW-1133">Transmembrane helix</keyword>
<proteinExistence type="predicted"/>
<accession>A5ADB7</accession>
<keyword evidence="1" id="KW-0812">Transmembrane</keyword>
<feature type="transmembrane region" description="Helical" evidence="1">
    <location>
        <begin position="6"/>
        <end position="24"/>
    </location>
</feature>
<dbReference type="InterPro" id="IPR012337">
    <property type="entry name" value="RNaseH-like_sf"/>
</dbReference>
<dbReference type="GO" id="GO:0003676">
    <property type="term" value="F:nucleic acid binding"/>
    <property type="evidence" value="ECO:0007669"/>
    <property type="project" value="InterPro"/>
</dbReference>
<feature type="domain" description="Integrase catalytic" evidence="2">
    <location>
        <begin position="2"/>
        <end position="101"/>
    </location>
</feature>
<dbReference type="Gene3D" id="3.30.420.10">
    <property type="entry name" value="Ribonuclease H-like superfamily/Ribonuclease H"/>
    <property type="match status" value="1"/>
</dbReference>
<organism evidence="3">
    <name type="scientific">Vitis vinifera</name>
    <name type="common">Grape</name>
    <dbReference type="NCBI Taxonomy" id="29760"/>
    <lineage>
        <taxon>Eukaryota</taxon>
        <taxon>Viridiplantae</taxon>
        <taxon>Streptophyta</taxon>
        <taxon>Embryophyta</taxon>
        <taxon>Tracheophyta</taxon>
        <taxon>Spermatophyta</taxon>
        <taxon>Magnoliopsida</taxon>
        <taxon>eudicotyledons</taxon>
        <taxon>Gunneridae</taxon>
        <taxon>Pentapetalae</taxon>
        <taxon>rosids</taxon>
        <taxon>Vitales</taxon>
        <taxon>Vitaceae</taxon>
        <taxon>Viteae</taxon>
        <taxon>Vitis</taxon>
    </lineage>
</organism>
<dbReference type="PANTHER" id="PTHR47266">
    <property type="entry name" value="ENDONUCLEASE-RELATED"/>
    <property type="match status" value="1"/>
</dbReference>
<keyword evidence="1" id="KW-0472">Membrane</keyword>
<dbReference type="Pfam" id="PF00665">
    <property type="entry name" value="rve"/>
    <property type="match status" value="1"/>
</dbReference>
<reference evidence="3" key="1">
    <citation type="journal article" date="2007" name="PLoS ONE">
        <title>The first genome sequence of an elite grapevine cultivar (Pinot noir Vitis vinifera L.): coping with a highly heterozygous genome.</title>
        <authorList>
            <person name="Velasco R."/>
            <person name="Zharkikh A."/>
            <person name="Troggio M."/>
            <person name="Cartwright D.A."/>
            <person name="Cestaro A."/>
            <person name="Pruss D."/>
            <person name="Pindo M."/>
            <person name="FitzGerald L.M."/>
            <person name="Vezzulli S."/>
            <person name="Reid J."/>
            <person name="Malacarne G."/>
            <person name="Iliev D."/>
            <person name="Coppola G."/>
            <person name="Wardell B."/>
            <person name="Micheletti D."/>
            <person name="Macalma T."/>
            <person name="Facci M."/>
            <person name="Mitchell J.T."/>
            <person name="Perazzolli M."/>
            <person name="Eldredge G."/>
            <person name="Gatto P."/>
            <person name="Oyzerski R."/>
            <person name="Moretto M."/>
            <person name="Gutin N."/>
            <person name="Stefanini M."/>
            <person name="Chen Y."/>
            <person name="Segala C."/>
            <person name="Davenport C."/>
            <person name="Dematte L."/>
            <person name="Mraz A."/>
            <person name="Battilana J."/>
            <person name="Stormo K."/>
            <person name="Costa F."/>
            <person name="Tao Q."/>
            <person name="Si-Ammour A."/>
            <person name="Harkins T."/>
            <person name="Lackey A."/>
            <person name="Perbost C."/>
            <person name="Taillon B."/>
            <person name="Stella A."/>
            <person name="Solovyev V."/>
            <person name="Fawcett J.A."/>
            <person name="Sterck L."/>
            <person name="Vandepoele K."/>
            <person name="Grando S.M."/>
            <person name="Toppo S."/>
            <person name="Moser C."/>
            <person name="Lanchbury J."/>
            <person name="Bogden R."/>
            <person name="Skolnick M."/>
            <person name="Sgaramella V."/>
            <person name="Bhatnagar S.K."/>
            <person name="Fontana P."/>
            <person name="Gutin A."/>
            <person name="Van de Peer Y."/>
            <person name="Salamini F."/>
            <person name="Viola R."/>
        </authorList>
    </citation>
    <scope>NUCLEOTIDE SEQUENCE</scope>
</reference>
<dbReference type="GO" id="GO:0015074">
    <property type="term" value="P:DNA integration"/>
    <property type="evidence" value="ECO:0007669"/>
    <property type="project" value="InterPro"/>
</dbReference>
<gene>
    <name evidence="3" type="ORF">VITISV_029085</name>
</gene>
<name>A5ADB7_VITVI</name>
<dbReference type="InterPro" id="IPR001584">
    <property type="entry name" value="Integrase_cat-core"/>
</dbReference>
<dbReference type="InterPro" id="IPR036397">
    <property type="entry name" value="RNaseH_sf"/>
</dbReference>
<dbReference type="InterPro" id="IPR052160">
    <property type="entry name" value="Gypsy_RT_Integrase-like"/>
</dbReference>
<evidence type="ECO:0000313" key="3">
    <source>
        <dbReference type="EMBL" id="CAN79948.1"/>
    </source>
</evidence>
<dbReference type="PROSITE" id="PS50994">
    <property type="entry name" value="INTEGRASE"/>
    <property type="match status" value="1"/>
</dbReference>
<dbReference type="EMBL" id="AM423674">
    <property type="protein sequence ID" value="CAN79948.1"/>
    <property type="molecule type" value="Genomic_DNA"/>
</dbReference>
<evidence type="ECO:0000256" key="1">
    <source>
        <dbReference type="SAM" id="Phobius"/>
    </source>
</evidence>
<sequence length="220" mass="25493">MMPLNPILIVGIFYVWGIDFMGPFPMSFGYSNILVGVDYVSKWVEAISCKCNDHRVVLKFLKENIFSRFGVPKATISDGGTHFYNKSFETLLAKYGVKTTYKTILGMSPYRLVYSKACHLPVEVEYKAWWVIKKLNMVDFKTDGKNLKNFLAEKKPEKQSISHTLRKFRRACENPKYHFAKGVKILHTLRKPNRTLYENFARHAKFSHPQLCKNALQKAV</sequence>